<gene>
    <name evidence="1" type="ORF">ERX27_06015</name>
</gene>
<dbReference type="Proteomes" id="UP000295310">
    <property type="component" value="Unassembled WGS sequence"/>
</dbReference>
<evidence type="ECO:0000313" key="1">
    <source>
        <dbReference type="EMBL" id="TDL97812.1"/>
    </source>
</evidence>
<proteinExistence type="predicted"/>
<dbReference type="AlphaFoldDB" id="A0A4R6BDJ7"/>
<dbReference type="RefSeq" id="WP_133431935.1">
    <property type="nucleotide sequence ID" value="NZ_SCWA01000009.1"/>
</dbReference>
<reference evidence="1 2" key="1">
    <citation type="submission" date="2019-01" db="EMBL/GenBank/DDBJ databases">
        <title>Draft genome sequences of the type strains of six Macrococcus species.</title>
        <authorList>
            <person name="Mazhar S."/>
            <person name="Altermann E."/>
            <person name="Hill C."/>
            <person name="Mcauliffe O."/>
        </authorList>
    </citation>
    <scope>NUCLEOTIDE SEQUENCE [LARGE SCALE GENOMIC DNA]</scope>
    <source>
        <strain evidence="1 2">CCM4811</strain>
    </source>
</reference>
<name>A0A4R6BDJ7_9STAP</name>
<evidence type="ECO:0000313" key="2">
    <source>
        <dbReference type="Proteomes" id="UP000295310"/>
    </source>
</evidence>
<keyword evidence="2" id="KW-1185">Reference proteome</keyword>
<accession>A0A4R6BDJ7</accession>
<sequence>MLFNHQDLKDIKHQLEYIDTAIIPVIDVDYRNQLLNIVDSYEVIQMMTLSVENQFKGRVLLVPPVQVQEDYTLATVIGEQLKSYGMRNILFVTPSHSRFETAETQFKVNVFPLASMDADMREEMIEPQVKNLMRTIISMWNK</sequence>
<dbReference type="EMBL" id="SCWA01000009">
    <property type="protein sequence ID" value="TDL97812.1"/>
    <property type="molecule type" value="Genomic_DNA"/>
</dbReference>
<protein>
    <submittedName>
        <fullName evidence="1">DUF2487 family protein</fullName>
    </submittedName>
</protein>
<dbReference type="Pfam" id="PF10673">
    <property type="entry name" value="DUF2487"/>
    <property type="match status" value="1"/>
</dbReference>
<comment type="caution">
    <text evidence="1">The sequence shown here is derived from an EMBL/GenBank/DDBJ whole genome shotgun (WGS) entry which is preliminary data.</text>
</comment>
<dbReference type="OrthoDB" id="2678750at2"/>
<dbReference type="InterPro" id="IPR019615">
    <property type="entry name" value="DUF2487"/>
</dbReference>
<organism evidence="1 2">
    <name type="scientific">Macrococcus brunensis</name>
    <dbReference type="NCBI Taxonomy" id="198483"/>
    <lineage>
        <taxon>Bacteria</taxon>
        <taxon>Bacillati</taxon>
        <taxon>Bacillota</taxon>
        <taxon>Bacilli</taxon>
        <taxon>Bacillales</taxon>
        <taxon>Staphylococcaceae</taxon>
        <taxon>Macrococcus</taxon>
    </lineage>
</organism>